<dbReference type="InterPro" id="IPR017853">
    <property type="entry name" value="GH"/>
</dbReference>
<dbReference type="GO" id="GO:0006004">
    <property type="term" value="P:fucose metabolic process"/>
    <property type="evidence" value="ECO:0007669"/>
    <property type="project" value="InterPro"/>
</dbReference>
<dbReference type="AlphaFoldDB" id="A0A179EY89"/>
<comment type="function">
    <text evidence="1">Alpha-L-fucosidase is responsible for hydrolyzing the alpha-1,6-linked fucose joined to the reducing-end N-acetylglucosamine of the carbohydrate moieties of glycoproteins.</text>
</comment>
<evidence type="ECO:0000256" key="5">
    <source>
        <dbReference type="ARBA" id="ARBA00022801"/>
    </source>
</evidence>
<dbReference type="RefSeq" id="XP_018136130.1">
    <property type="nucleotide sequence ID" value="XM_018290384.1"/>
</dbReference>
<dbReference type="PANTHER" id="PTHR10030:SF37">
    <property type="entry name" value="ALPHA-L-FUCOSIDASE-RELATED"/>
    <property type="match status" value="1"/>
</dbReference>
<evidence type="ECO:0000256" key="2">
    <source>
        <dbReference type="ARBA" id="ARBA00007951"/>
    </source>
</evidence>
<dbReference type="PRINTS" id="PR00741">
    <property type="entry name" value="GLHYDRLASE29"/>
</dbReference>
<dbReference type="GeneID" id="28854378"/>
<keyword evidence="6 7" id="KW-0326">Glycosidase</keyword>
<dbReference type="KEGG" id="pchm:VFPPC_12556"/>
<accession>A0A179EY89</accession>
<dbReference type="OrthoDB" id="6039950at2759"/>
<evidence type="ECO:0000313" key="11">
    <source>
        <dbReference type="Proteomes" id="UP000078397"/>
    </source>
</evidence>
<feature type="site" description="May be important for catalysis" evidence="8">
    <location>
        <position position="259"/>
    </location>
</feature>
<evidence type="ECO:0000256" key="4">
    <source>
        <dbReference type="ARBA" id="ARBA00022729"/>
    </source>
</evidence>
<feature type="domain" description="Glycoside hydrolase family 29 N-terminal" evidence="9">
    <location>
        <begin position="3"/>
        <end position="325"/>
    </location>
</feature>
<organism evidence="10 11">
    <name type="scientific">Pochonia chlamydosporia 170</name>
    <dbReference type="NCBI Taxonomy" id="1380566"/>
    <lineage>
        <taxon>Eukaryota</taxon>
        <taxon>Fungi</taxon>
        <taxon>Dikarya</taxon>
        <taxon>Ascomycota</taxon>
        <taxon>Pezizomycotina</taxon>
        <taxon>Sordariomycetes</taxon>
        <taxon>Hypocreomycetidae</taxon>
        <taxon>Hypocreales</taxon>
        <taxon>Clavicipitaceae</taxon>
        <taxon>Pochonia</taxon>
    </lineage>
</organism>
<keyword evidence="11" id="KW-1185">Reference proteome</keyword>
<reference evidence="10 11" key="1">
    <citation type="journal article" date="2016" name="PLoS Pathog.">
        <title>Biosynthesis of antibiotic leucinostatins in bio-control fungus Purpureocillium lilacinum and their inhibition on phytophthora revealed by genome mining.</title>
        <authorList>
            <person name="Wang G."/>
            <person name="Liu Z."/>
            <person name="Lin R."/>
            <person name="Li E."/>
            <person name="Mao Z."/>
            <person name="Ling J."/>
            <person name="Yang Y."/>
            <person name="Yin W.B."/>
            <person name="Xie B."/>
        </authorList>
    </citation>
    <scope>NUCLEOTIDE SEQUENCE [LARGE SCALE GENOMIC DNA]</scope>
    <source>
        <strain evidence="10">170</strain>
    </source>
</reference>
<evidence type="ECO:0000259" key="9">
    <source>
        <dbReference type="Pfam" id="PF01120"/>
    </source>
</evidence>
<dbReference type="InterPro" id="IPR000933">
    <property type="entry name" value="Glyco_hydro_29"/>
</dbReference>
<keyword evidence="4" id="KW-0732">Signal</keyword>
<dbReference type="EC" id="3.2.1.51" evidence="3"/>
<evidence type="ECO:0000256" key="7">
    <source>
        <dbReference type="PIRNR" id="PIRNR001092"/>
    </source>
</evidence>
<dbReference type="InterPro" id="IPR016286">
    <property type="entry name" value="FUC_metazoa-typ"/>
</dbReference>
<dbReference type="Proteomes" id="UP000078397">
    <property type="component" value="Unassembled WGS sequence"/>
</dbReference>
<dbReference type="Gene3D" id="3.20.20.80">
    <property type="entry name" value="Glycosidases"/>
    <property type="match status" value="1"/>
</dbReference>
<comment type="caution">
    <text evidence="10">The sequence shown here is derived from an EMBL/GenBank/DDBJ whole genome shotgun (WGS) entry which is preliminary data.</text>
</comment>
<keyword evidence="5 7" id="KW-0378">Hydrolase</keyword>
<evidence type="ECO:0000256" key="8">
    <source>
        <dbReference type="PIRSR" id="PIRSR001092-1"/>
    </source>
</evidence>
<evidence type="ECO:0000256" key="1">
    <source>
        <dbReference type="ARBA" id="ARBA00004071"/>
    </source>
</evidence>
<evidence type="ECO:0000313" key="10">
    <source>
        <dbReference type="EMBL" id="OAQ57869.1"/>
    </source>
</evidence>
<evidence type="ECO:0000256" key="6">
    <source>
        <dbReference type="ARBA" id="ARBA00023295"/>
    </source>
</evidence>
<dbReference type="GO" id="GO:0016139">
    <property type="term" value="P:glycoside catabolic process"/>
    <property type="evidence" value="ECO:0007669"/>
    <property type="project" value="TreeGrafter"/>
</dbReference>
<name>A0A179EY89_METCM</name>
<dbReference type="SMART" id="SM00812">
    <property type="entry name" value="Alpha_L_fucos"/>
    <property type="match status" value="1"/>
</dbReference>
<proteinExistence type="inferred from homology"/>
<protein>
    <recommendedName>
        <fullName evidence="3">alpha-L-fucosidase</fullName>
        <ecNumber evidence="3">3.2.1.51</ecNumber>
    </recommendedName>
</protein>
<dbReference type="PIRSF" id="PIRSF001092">
    <property type="entry name" value="Alpha-L-fucosidase"/>
    <property type="match status" value="1"/>
</dbReference>
<dbReference type="GO" id="GO:0004560">
    <property type="term" value="F:alpha-L-fucosidase activity"/>
    <property type="evidence" value="ECO:0007669"/>
    <property type="project" value="UniProtKB-EC"/>
</dbReference>
<dbReference type="InterPro" id="IPR057739">
    <property type="entry name" value="Glyco_hydro_29_N"/>
</dbReference>
<evidence type="ECO:0000256" key="3">
    <source>
        <dbReference type="ARBA" id="ARBA00012662"/>
    </source>
</evidence>
<sequence length="430" mass="49398">MASNTQQPDLQWFTSARLGMFIHWGLYSLPARHEWVMSKEKIPADEYERYMQYFNPDLYDPVQWAKDAKAAGIKYVVLTTKHHEGFALWDTQVSDYNIINSPFGKDALRMFVDAMRAEGLHVGFYHSLIDWHHPDFTIDGFHPDRDRPDREERNKGRDMAKYREFLHAQVRELLTNYGKIHYLFFDFSYREDWPDKPEKGGKGRDDWASEKLLDMVRTLQPGIVVNDRLDIPGDIVTPEGYQPTKPMERDGREVVWEACQTLNGSWGYDRDNHDYKSVPLLVRMLVDTVSNNGNILLNVGPTARGNFDANASKALSDLADWMSVHSRSIYGCGHSSLTPPKDVRYTQSGKRLFVHVFAWPFEFMHLPGLAGKVAYAQLLHDASEIKIIQLDAEAPVTSIHMRADSKDTLTLKLPIREPGVAVPVIELFLK</sequence>
<dbReference type="PANTHER" id="PTHR10030">
    <property type="entry name" value="ALPHA-L-FUCOSIDASE"/>
    <property type="match status" value="1"/>
</dbReference>
<dbReference type="Pfam" id="PF01120">
    <property type="entry name" value="Alpha_L_fucos"/>
    <property type="match status" value="1"/>
</dbReference>
<gene>
    <name evidence="10" type="ORF">VFPPC_12556</name>
</gene>
<dbReference type="SUPFAM" id="SSF51445">
    <property type="entry name" value="(Trans)glycosidases"/>
    <property type="match status" value="1"/>
</dbReference>
<dbReference type="STRING" id="1380566.A0A179EY89"/>
<comment type="similarity">
    <text evidence="2 7">Belongs to the glycosyl hydrolase 29 family.</text>
</comment>
<dbReference type="EMBL" id="LSBJ02000021">
    <property type="protein sequence ID" value="OAQ57869.1"/>
    <property type="molecule type" value="Genomic_DNA"/>
</dbReference>